<reference evidence="3 4" key="1">
    <citation type="submission" date="2019-04" db="EMBL/GenBank/DDBJ databases">
        <authorList>
            <person name="Li M."/>
            <person name="Gao C."/>
        </authorList>
    </citation>
    <scope>NUCLEOTIDE SEQUENCE [LARGE SCALE GENOMIC DNA]</scope>
    <source>
        <strain evidence="3 4">BGMRC 2031</strain>
    </source>
</reference>
<dbReference type="Pfam" id="PF11575">
    <property type="entry name" value="FhuF_C"/>
    <property type="match status" value="1"/>
</dbReference>
<gene>
    <name evidence="3" type="primary">fhuF</name>
    <name evidence="3" type="ORF">FCN80_20870</name>
</gene>
<evidence type="ECO:0000259" key="1">
    <source>
        <dbReference type="Pfam" id="PF06276"/>
    </source>
</evidence>
<evidence type="ECO:0000313" key="4">
    <source>
        <dbReference type="Proteomes" id="UP000305202"/>
    </source>
</evidence>
<feature type="domain" description="Aerobactin siderophore biosynthesis IucA/IucC-like C-terminal" evidence="1">
    <location>
        <begin position="87"/>
        <end position="221"/>
    </location>
</feature>
<dbReference type="InterPro" id="IPR022770">
    <property type="entry name" value="IucA/IucC-like_C"/>
</dbReference>
<proteinExistence type="predicted"/>
<protein>
    <submittedName>
        <fullName evidence="3">Siderophore-iron reductase FhuF</fullName>
    </submittedName>
</protein>
<organism evidence="3 4">
    <name type="scientific">Martelella alba</name>
    <dbReference type="NCBI Taxonomy" id="2590451"/>
    <lineage>
        <taxon>Bacteria</taxon>
        <taxon>Pseudomonadati</taxon>
        <taxon>Pseudomonadota</taxon>
        <taxon>Alphaproteobacteria</taxon>
        <taxon>Hyphomicrobiales</taxon>
        <taxon>Aurantimonadaceae</taxon>
        <taxon>Martelella</taxon>
    </lineage>
</organism>
<dbReference type="Proteomes" id="UP000305202">
    <property type="component" value="Unassembled WGS sequence"/>
</dbReference>
<evidence type="ECO:0000259" key="2">
    <source>
        <dbReference type="Pfam" id="PF11575"/>
    </source>
</evidence>
<accession>A0ABY2SIF9</accession>
<dbReference type="PRINTS" id="PR01714">
    <property type="entry name" value="2FE2SRDCTASE"/>
</dbReference>
<sequence>MRIRRMTASQQSVSRFSPGINQARRDMKSVEGYNAPAAKITEDFLLAPPVGTEVHSAALLCSPDTALPLLAPLMALYQGEDRAAVVSMWSQWYFALLLAPWIRVNMLYNWQLPILPRDIGFTLSKDAVPEQFILAHAGRPAPCENGQVRFAELLTIHLSPVCQTFATLSGIKPGLFWNNAGIRLAHGLSMAREAGADTASADGFLQTHTLSDGSVNPVYRPMRVISSPSGPPTIIRRRCCLRYKISGLEYCPSCPLLEADRRKAERSR</sequence>
<feature type="domain" description="Ferric siderophore reductase C-terminal" evidence="2">
    <location>
        <begin position="236"/>
        <end position="256"/>
    </location>
</feature>
<comment type="caution">
    <text evidence="3">The sequence shown here is derived from an EMBL/GenBank/DDBJ whole genome shotgun (WGS) entry which is preliminary data.</text>
</comment>
<dbReference type="NCBIfam" id="TIGR03951">
    <property type="entry name" value="Fe_III_red_FhuF"/>
    <property type="match status" value="1"/>
</dbReference>
<dbReference type="InterPro" id="IPR008090">
    <property type="entry name" value="Fe_iron_reduct"/>
</dbReference>
<dbReference type="EMBL" id="SZPQ01000040">
    <property type="protein sequence ID" value="TKI03627.1"/>
    <property type="molecule type" value="Genomic_DNA"/>
</dbReference>
<dbReference type="InterPro" id="IPR024726">
    <property type="entry name" value="FhuF_C"/>
</dbReference>
<dbReference type="Pfam" id="PF06276">
    <property type="entry name" value="FhuF"/>
    <property type="match status" value="1"/>
</dbReference>
<name>A0ABY2SIF9_9HYPH</name>
<keyword evidence="4" id="KW-1185">Reference proteome</keyword>
<evidence type="ECO:0000313" key="3">
    <source>
        <dbReference type="EMBL" id="TKI03627.1"/>
    </source>
</evidence>